<evidence type="ECO:0000256" key="8">
    <source>
        <dbReference type="ARBA" id="ARBA00022617"/>
    </source>
</evidence>
<dbReference type="InterPro" id="IPR018506">
    <property type="entry name" value="Cyt_B5_heme-BS"/>
</dbReference>
<dbReference type="SUPFAM" id="SSF56524">
    <property type="entry name" value="Oxidoreductase molybdopterin-binding domain"/>
    <property type="match status" value="1"/>
</dbReference>
<name>A0A914VX52_9BILA</name>
<dbReference type="InterPro" id="IPR000572">
    <property type="entry name" value="OxRdtase_Mopterin-bd_dom"/>
</dbReference>
<comment type="pathway">
    <text evidence="5">Energy metabolism; sulfur metabolism.</text>
</comment>
<dbReference type="Proteomes" id="UP000887566">
    <property type="component" value="Unplaced"/>
</dbReference>
<dbReference type="Gene3D" id="3.10.120.10">
    <property type="entry name" value="Cytochrome b5-like heme/steroid binding domain"/>
    <property type="match status" value="1"/>
</dbReference>
<protein>
    <recommendedName>
        <fullName evidence="6">sulfite oxidase</fullName>
        <ecNumber evidence="6">1.8.3.1</ecNumber>
    </recommendedName>
</protein>
<dbReference type="InterPro" id="IPR005066">
    <property type="entry name" value="MoCF_OxRdtse_dimer"/>
</dbReference>
<dbReference type="PRINTS" id="PR00407">
    <property type="entry name" value="EUMOPTERIN"/>
</dbReference>
<dbReference type="GO" id="GO:0043546">
    <property type="term" value="F:molybdopterin cofactor binding"/>
    <property type="evidence" value="ECO:0007669"/>
    <property type="project" value="TreeGrafter"/>
</dbReference>
<feature type="transmembrane region" description="Helical" evidence="14">
    <location>
        <begin position="46"/>
        <end position="66"/>
    </location>
</feature>
<evidence type="ECO:0000256" key="11">
    <source>
        <dbReference type="ARBA" id="ARBA00023004"/>
    </source>
</evidence>
<dbReference type="Gene3D" id="2.60.40.650">
    <property type="match status" value="1"/>
</dbReference>
<dbReference type="InterPro" id="IPR001199">
    <property type="entry name" value="Cyt_B5-like_heme/steroid-bd"/>
</dbReference>
<dbReference type="PROSITE" id="PS50255">
    <property type="entry name" value="CYTOCHROME_B5_2"/>
    <property type="match status" value="1"/>
</dbReference>
<evidence type="ECO:0000313" key="17">
    <source>
        <dbReference type="WBParaSite" id="PSAMB.scaffold2581size22421.g18381.t1"/>
    </source>
</evidence>
<dbReference type="GO" id="GO:0030151">
    <property type="term" value="F:molybdenum ion binding"/>
    <property type="evidence" value="ECO:0007669"/>
    <property type="project" value="InterPro"/>
</dbReference>
<keyword evidence="14" id="KW-0472">Membrane</keyword>
<dbReference type="Pfam" id="PF00174">
    <property type="entry name" value="Oxidored_molyb"/>
    <property type="match status" value="1"/>
</dbReference>
<evidence type="ECO:0000313" key="16">
    <source>
        <dbReference type="Proteomes" id="UP000887566"/>
    </source>
</evidence>
<evidence type="ECO:0000256" key="10">
    <source>
        <dbReference type="ARBA" id="ARBA00023002"/>
    </source>
</evidence>
<dbReference type="FunFam" id="3.90.420.10:FF:000002">
    <property type="entry name" value="sulfite oxidase, mitochondrial"/>
    <property type="match status" value="1"/>
</dbReference>
<keyword evidence="7" id="KW-0500">Molybdenum</keyword>
<dbReference type="SUPFAM" id="SSF55856">
    <property type="entry name" value="Cytochrome b5-like heme/steroid binding domain"/>
    <property type="match status" value="1"/>
</dbReference>
<evidence type="ECO:0000256" key="2">
    <source>
        <dbReference type="ARBA" id="ARBA00001970"/>
    </source>
</evidence>
<feature type="compositionally biased region" description="Basic and acidic residues" evidence="13">
    <location>
        <begin position="32"/>
        <end position="41"/>
    </location>
</feature>
<proteinExistence type="predicted"/>
<dbReference type="Pfam" id="PF03404">
    <property type="entry name" value="Mo-co_dimer"/>
    <property type="match status" value="1"/>
</dbReference>
<evidence type="ECO:0000256" key="4">
    <source>
        <dbReference type="ARBA" id="ARBA00004678"/>
    </source>
</evidence>
<dbReference type="PROSITE" id="PS00191">
    <property type="entry name" value="CYTOCHROME_B5_1"/>
    <property type="match status" value="1"/>
</dbReference>
<feature type="region of interest" description="Disordered" evidence="13">
    <location>
        <begin position="21"/>
        <end position="41"/>
    </location>
</feature>
<dbReference type="WBParaSite" id="PSAMB.scaffold2581size22421.g18381.t1">
    <property type="protein sequence ID" value="PSAMB.scaffold2581size22421.g18381.t1"/>
    <property type="gene ID" value="PSAMB.scaffold2581size22421.g18381"/>
</dbReference>
<keyword evidence="11" id="KW-0408">Iron</keyword>
<dbReference type="GO" id="GO:0006790">
    <property type="term" value="P:sulfur compound metabolic process"/>
    <property type="evidence" value="ECO:0007669"/>
    <property type="project" value="TreeGrafter"/>
</dbReference>
<keyword evidence="14" id="KW-1133">Transmembrane helix</keyword>
<dbReference type="Pfam" id="PF00173">
    <property type="entry name" value="Cyt-b5"/>
    <property type="match status" value="1"/>
</dbReference>
<dbReference type="Gene3D" id="3.90.420.10">
    <property type="entry name" value="Oxidoreductase, molybdopterin-binding domain"/>
    <property type="match status" value="1"/>
</dbReference>
<evidence type="ECO:0000256" key="12">
    <source>
        <dbReference type="ARBA" id="ARBA00023128"/>
    </source>
</evidence>
<dbReference type="EC" id="1.8.3.1" evidence="6"/>
<keyword evidence="8" id="KW-0349">Heme</keyword>
<evidence type="ECO:0000256" key="3">
    <source>
        <dbReference type="ARBA" id="ARBA00004569"/>
    </source>
</evidence>
<organism evidence="16 17">
    <name type="scientific">Plectus sambesii</name>
    <dbReference type="NCBI Taxonomy" id="2011161"/>
    <lineage>
        <taxon>Eukaryota</taxon>
        <taxon>Metazoa</taxon>
        <taxon>Ecdysozoa</taxon>
        <taxon>Nematoda</taxon>
        <taxon>Chromadorea</taxon>
        <taxon>Plectida</taxon>
        <taxon>Plectina</taxon>
        <taxon>Plectoidea</taxon>
        <taxon>Plectidae</taxon>
        <taxon>Plectus</taxon>
    </lineage>
</organism>
<comment type="cofactor">
    <cofactor evidence="2">
        <name>heme b</name>
        <dbReference type="ChEBI" id="CHEBI:60344"/>
    </cofactor>
</comment>
<comment type="cofactor">
    <cofactor evidence="1">
        <name>Mo-molybdopterin</name>
        <dbReference type="ChEBI" id="CHEBI:71302"/>
    </cofactor>
</comment>
<evidence type="ECO:0000256" key="13">
    <source>
        <dbReference type="SAM" id="MobiDB-lite"/>
    </source>
</evidence>
<dbReference type="FunFam" id="3.10.120.10:FF:000007">
    <property type="entry name" value="Sulfite oxidase, mitochondrial"/>
    <property type="match status" value="1"/>
</dbReference>
<evidence type="ECO:0000259" key="15">
    <source>
        <dbReference type="PROSITE" id="PS50255"/>
    </source>
</evidence>
<keyword evidence="14" id="KW-0812">Transmembrane</keyword>
<keyword evidence="10" id="KW-0560">Oxidoreductase</keyword>
<feature type="domain" description="Cytochrome b5 heme-binding" evidence="15">
    <location>
        <begin position="88"/>
        <end position="166"/>
    </location>
</feature>
<accession>A0A914VX52</accession>
<dbReference type="InterPro" id="IPR008335">
    <property type="entry name" value="Mopterin_OxRdtase_euk"/>
</dbReference>
<evidence type="ECO:0000256" key="9">
    <source>
        <dbReference type="ARBA" id="ARBA00022723"/>
    </source>
</evidence>
<dbReference type="GO" id="GO:0008482">
    <property type="term" value="F:sulfite oxidase activity"/>
    <property type="evidence" value="ECO:0007669"/>
    <property type="project" value="UniProtKB-EC"/>
</dbReference>
<dbReference type="PANTHER" id="PTHR19372:SF7">
    <property type="entry name" value="SULFITE OXIDASE, MITOCHONDRIAL"/>
    <property type="match status" value="1"/>
</dbReference>
<dbReference type="InterPro" id="IPR036374">
    <property type="entry name" value="OxRdtase_Mopterin-bd_sf"/>
</dbReference>
<dbReference type="InterPro" id="IPR014756">
    <property type="entry name" value="Ig_E-set"/>
</dbReference>
<dbReference type="CDD" id="cd02111">
    <property type="entry name" value="eukary_SO_Moco"/>
    <property type="match status" value="1"/>
</dbReference>
<dbReference type="InterPro" id="IPR036400">
    <property type="entry name" value="Cyt_B5-like_heme/steroid_sf"/>
</dbReference>
<comment type="pathway">
    <text evidence="4">Sulfur metabolism.</text>
</comment>
<dbReference type="SMART" id="SM01117">
    <property type="entry name" value="Cyt-b5"/>
    <property type="match status" value="1"/>
</dbReference>
<evidence type="ECO:0000256" key="14">
    <source>
        <dbReference type="SAM" id="Phobius"/>
    </source>
</evidence>
<dbReference type="PANTHER" id="PTHR19372">
    <property type="entry name" value="SULFITE REDUCTASE"/>
    <property type="match status" value="1"/>
</dbReference>
<dbReference type="SUPFAM" id="SSF81296">
    <property type="entry name" value="E set domains"/>
    <property type="match status" value="1"/>
</dbReference>
<evidence type="ECO:0000256" key="6">
    <source>
        <dbReference type="ARBA" id="ARBA00012505"/>
    </source>
</evidence>
<evidence type="ECO:0000256" key="1">
    <source>
        <dbReference type="ARBA" id="ARBA00001924"/>
    </source>
</evidence>
<reference evidence="17" key="1">
    <citation type="submission" date="2022-11" db="UniProtKB">
        <authorList>
            <consortium name="WormBaseParasite"/>
        </authorList>
    </citation>
    <scope>IDENTIFICATION</scope>
</reference>
<comment type="subcellular location">
    <subcellularLocation>
        <location evidence="3">Mitochondrion intermembrane space</location>
    </subcellularLocation>
</comment>
<evidence type="ECO:0000256" key="5">
    <source>
        <dbReference type="ARBA" id="ARBA00004971"/>
    </source>
</evidence>
<keyword evidence="12" id="KW-0496">Mitochondrion</keyword>
<dbReference type="AlphaFoldDB" id="A0A914VX52"/>
<dbReference type="GO" id="GO:0020037">
    <property type="term" value="F:heme binding"/>
    <property type="evidence" value="ECO:0007669"/>
    <property type="project" value="InterPro"/>
</dbReference>
<keyword evidence="16" id="KW-1185">Reference proteome</keyword>
<sequence>MLGRAMISGLLVGRNGGRPIGRRALTRLQQPNERDDHGRSREDRRAALLAVCAGGAAAAALGIYMFRQRRIAFADANVVLERPKRPDLPTLSRKEISQHNRDHARKWVTFKQGVYDITDFIGSHPGGDKILLAAGGSLEPFWSLYAQHKSTQVLEILEELRIGNLDEKDMQETAGSADANDPYSSDPRRHPALIVNSEKPYNAETPPSLLADSFVTPIELFFVRNHLPVPQVADLSKHQLRVEVQNGKKKGAVTLNVDDLKKKFKPTTVTSAVQCAGNRRAEMSKFKKVMGLSWRGTAISNAKWTGVRLRDVLIAAGVDPNDDTIKHVHFEGADIDPNGGNHYGASIPFSKAMSPEVLIAYEMNGEPLSVDHGYPLRVVVPGVVGARQVKWLTTIRTSEEESPSHWQQKDYRAFSPAYNVGDNVDPASAPAIQEGPVQSAFCVPAPGSIIDAKATEIDVAGYAWSGGGRGIVRVEVSTDDGATWHPTELEQAPDQTLDNMWAWTLWRAKIPLPANKRHHELVCKATDRSYNTQPETPAGIWNMRGLLNNSWHRVTIDVK</sequence>
<evidence type="ECO:0000256" key="7">
    <source>
        <dbReference type="ARBA" id="ARBA00022505"/>
    </source>
</evidence>
<keyword evidence="9" id="KW-0479">Metal-binding</keyword>
<dbReference type="GO" id="GO:0005758">
    <property type="term" value="C:mitochondrial intermembrane space"/>
    <property type="evidence" value="ECO:0007669"/>
    <property type="project" value="UniProtKB-SubCell"/>
</dbReference>